<dbReference type="PROSITE" id="PS51007">
    <property type="entry name" value="CYTC"/>
    <property type="match status" value="1"/>
</dbReference>
<dbReference type="GO" id="GO:0046872">
    <property type="term" value="F:metal ion binding"/>
    <property type="evidence" value="ECO:0007669"/>
    <property type="project" value="UniProtKB-KW"/>
</dbReference>
<dbReference type="InterPro" id="IPR011050">
    <property type="entry name" value="Pectin_lyase_fold/virulence"/>
</dbReference>
<feature type="chain" id="PRO_5002876334" description="Cytochrome c domain-containing protein" evidence="6">
    <location>
        <begin position="28"/>
        <end position="463"/>
    </location>
</feature>
<evidence type="ECO:0000256" key="4">
    <source>
        <dbReference type="ARBA" id="ARBA00023004"/>
    </source>
</evidence>
<keyword evidence="4 5" id="KW-0408">Iron</keyword>
<dbReference type="OrthoDB" id="338827at2"/>
<evidence type="ECO:0000256" key="6">
    <source>
        <dbReference type="SAM" id="SignalP"/>
    </source>
</evidence>
<gene>
    <name evidence="8" type="ORF">NOR51B_1833</name>
</gene>
<keyword evidence="6" id="KW-0732">Signal</keyword>
<evidence type="ECO:0000313" key="9">
    <source>
        <dbReference type="Proteomes" id="UP000004699"/>
    </source>
</evidence>
<dbReference type="EMBL" id="DS999411">
    <property type="protein sequence ID" value="EED35886.1"/>
    <property type="molecule type" value="Genomic_DNA"/>
</dbReference>
<feature type="domain" description="Cytochrome c" evidence="7">
    <location>
        <begin position="378"/>
        <end position="461"/>
    </location>
</feature>
<dbReference type="STRING" id="565045.NOR51B_1833"/>
<evidence type="ECO:0000256" key="5">
    <source>
        <dbReference type="PROSITE-ProRule" id="PRU00433"/>
    </source>
</evidence>
<proteinExistence type="predicted"/>
<dbReference type="Gene3D" id="1.10.760.10">
    <property type="entry name" value="Cytochrome c-like domain"/>
    <property type="match status" value="1"/>
</dbReference>
<name>B8KY01_9GAMM</name>
<keyword evidence="9" id="KW-1185">Reference proteome</keyword>
<dbReference type="InterPro" id="IPR012334">
    <property type="entry name" value="Pectin_lyas_fold"/>
</dbReference>
<dbReference type="RefSeq" id="WP_009020632.1">
    <property type="nucleotide sequence ID" value="NZ_DS999411.1"/>
</dbReference>
<keyword evidence="3" id="KW-0677">Repeat</keyword>
<dbReference type="InterPro" id="IPR007742">
    <property type="entry name" value="NosD_dom"/>
</dbReference>
<dbReference type="eggNOG" id="COG2010">
    <property type="taxonomic scope" value="Bacteria"/>
</dbReference>
<accession>B8KY01</accession>
<dbReference type="Gene3D" id="2.160.20.10">
    <property type="entry name" value="Single-stranded right-handed beta-helix, Pectin lyase-like"/>
    <property type="match status" value="1"/>
</dbReference>
<protein>
    <recommendedName>
        <fullName evidence="7">Cytochrome c domain-containing protein</fullName>
    </recommendedName>
</protein>
<evidence type="ECO:0000313" key="8">
    <source>
        <dbReference type="EMBL" id="EED35886.1"/>
    </source>
</evidence>
<dbReference type="InterPro" id="IPR036909">
    <property type="entry name" value="Cyt_c-like_dom_sf"/>
</dbReference>
<dbReference type="HOGENOM" id="CLU_588955_0_0_6"/>
<dbReference type="SMART" id="SM00710">
    <property type="entry name" value="PbH1"/>
    <property type="match status" value="8"/>
</dbReference>
<reference evidence="9" key="1">
    <citation type="journal article" date="2013" name="BMC Microbiol.">
        <title>Taxonomy and evolution of bacteriochlorophyll a-containing members of the OM60/NOR5 clade of marine gammaproteobacteria: description of Luminiphilus syltensis gen. nov., sp. nov., reclassification of Haliea rubra as Pseudohaliea rubra gen. nov., comb. nov., and emendation of Chromatocurvus halotolerans.</title>
        <authorList>
            <person name="Spring S."/>
            <person name="Riedel T."/>
            <person name="Sproer C."/>
            <person name="Yan S."/>
            <person name="Harder J."/>
            <person name="Fuchs B.M."/>
        </authorList>
    </citation>
    <scope>NUCLEOTIDE SEQUENCE [LARGE SCALE GENOMIC DNA]</scope>
    <source>
        <strain evidence="9">NOR51-B</strain>
    </source>
</reference>
<dbReference type="Pfam" id="PF05048">
    <property type="entry name" value="NosD"/>
    <property type="match status" value="1"/>
</dbReference>
<dbReference type="InterPro" id="IPR009056">
    <property type="entry name" value="Cyt_c-like_dom"/>
</dbReference>
<dbReference type="InterPro" id="IPR051550">
    <property type="entry name" value="SCF-Subunits/Alg-Epimerases"/>
</dbReference>
<evidence type="ECO:0000256" key="1">
    <source>
        <dbReference type="ARBA" id="ARBA00022617"/>
    </source>
</evidence>
<dbReference type="GO" id="GO:0009055">
    <property type="term" value="F:electron transfer activity"/>
    <property type="evidence" value="ECO:0007669"/>
    <property type="project" value="InterPro"/>
</dbReference>
<keyword evidence="1 5" id="KW-0349">Heme</keyword>
<evidence type="ECO:0000256" key="2">
    <source>
        <dbReference type="ARBA" id="ARBA00022723"/>
    </source>
</evidence>
<evidence type="ECO:0000259" key="7">
    <source>
        <dbReference type="PROSITE" id="PS51007"/>
    </source>
</evidence>
<dbReference type="InterPro" id="IPR006626">
    <property type="entry name" value="PbH1"/>
</dbReference>
<dbReference type="GO" id="GO:0020037">
    <property type="term" value="F:heme binding"/>
    <property type="evidence" value="ECO:0007669"/>
    <property type="project" value="InterPro"/>
</dbReference>
<organism evidence="8 9">
    <name type="scientific">Luminiphilus syltensis NOR5-1B</name>
    <dbReference type="NCBI Taxonomy" id="565045"/>
    <lineage>
        <taxon>Bacteria</taxon>
        <taxon>Pseudomonadati</taxon>
        <taxon>Pseudomonadota</taxon>
        <taxon>Gammaproteobacteria</taxon>
        <taxon>Cellvibrionales</taxon>
        <taxon>Halieaceae</taxon>
        <taxon>Luminiphilus</taxon>
    </lineage>
</organism>
<dbReference type="eggNOG" id="COG3420">
    <property type="taxonomic scope" value="Bacteria"/>
</dbReference>
<keyword evidence="2 5" id="KW-0479">Metal-binding</keyword>
<sequence length="463" mass="50003">MSNVRETLGATAAAAALWLAMIATVQAAVHTVQTGESIQEAVNRAVAGDSVHVMPGIYEQTVYIDKDDIRLRGIIVNGQRPILDGKQQALHDGIIASGHGVVIEGFHVRNYRSNGITTQGGNNFVIRNNIVDNIHLYGIFPQFGKNGLVANNIISRTSDAGIYVGMSENVDVIANEVYDNALGIEAENSHFILIEANYVHDNAVGIPVVIIPGLQTKTSADTIVRNNFVINNNAQQFERARDRSGRGITVVGADRVIIEGNIVKGNRVCGVCVASVGSTGTAFPVDAAIDPQPDQARIVGNVFVNNGYETGDFQVFGAPIPEGADIMNFARGNDHCFDGDQGATLLGVNHWQDCEGTPTSTKVRSYQLDEPIPSEPLSPKQKAQLTYHAVCSGCHAYSHIMIGPPMQVIQGIYRGKPEALASWIAAPEKKWPADRFPAMPPQNYLSEELRLDLARYILNEVGN</sequence>
<evidence type="ECO:0000256" key="3">
    <source>
        <dbReference type="ARBA" id="ARBA00022737"/>
    </source>
</evidence>
<dbReference type="Proteomes" id="UP000004699">
    <property type="component" value="Unassembled WGS sequence"/>
</dbReference>
<dbReference type="SUPFAM" id="SSF51126">
    <property type="entry name" value="Pectin lyase-like"/>
    <property type="match status" value="1"/>
</dbReference>
<dbReference type="AlphaFoldDB" id="B8KY01"/>
<feature type="signal peptide" evidence="6">
    <location>
        <begin position="1"/>
        <end position="27"/>
    </location>
</feature>
<dbReference type="PANTHER" id="PTHR22990:SF15">
    <property type="entry name" value="F-BOX ONLY PROTEIN 10"/>
    <property type="match status" value="1"/>
</dbReference>
<dbReference type="SUPFAM" id="SSF46626">
    <property type="entry name" value="Cytochrome c"/>
    <property type="match status" value="1"/>
</dbReference>
<dbReference type="PANTHER" id="PTHR22990">
    <property type="entry name" value="F-BOX ONLY PROTEIN"/>
    <property type="match status" value="1"/>
</dbReference>